<dbReference type="EnsemblBacteria" id="CAD72429">
    <property type="protein sequence ID" value="CAD72429"/>
    <property type="gene ID" value="RB2107"/>
</dbReference>
<sequence>MMNATSDIKAKCFIPTSLTCQRMNAISPHCLTSAEHGLIRLNVDLPANWSCNLSHPFRIFGESGCVLPGQWKRRFCSDADSRRQSPSSPSSPS</sequence>
<organism evidence="1 2">
    <name type="scientific">Rhodopirellula baltica (strain DSM 10527 / NCIMB 13988 / SH1)</name>
    <dbReference type="NCBI Taxonomy" id="243090"/>
    <lineage>
        <taxon>Bacteria</taxon>
        <taxon>Pseudomonadati</taxon>
        <taxon>Planctomycetota</taxon>
        <taxon>Planctomycetia</taxon>
        <taxon>Pirellulales</taxon>
        <taxon>Pirellulaceae</taxon>
        <taxon>Rhodopirellula</taxon>
    </lineage>
</organism>
<protein>
    <submittedName>
        <fullName evidence="1">Uncharacterized protein</fullName>
    </submittedName>
</protein>
<dbReference type="InParanoid" id="Q7UWD4"/>
<evidence type="ECO:0000313" key="2">
    <source>
        <dbReference type="Proteomes" id="UP000001025"/>
    </source>
</evidence>
<dbReference type="HOGENOM" id="CLU_2397594_0_0_0"/>
<dbReference type="STRING" id="243090.RB2107"/>
<reference evidence="1 2" key="1">
    <citation type="journal article" date="2003" name="Proc. Natl. Acad. Sci. U.S.A.">
        <title>Complete genome sequence of the marine planctomycete Pirellula sp. strain 1.</title>
        <authorList>
            <person name="Gloeckner F.O."/>
            <person name="Kube M."/>
            <person name="Bauer M."/>
            <person name="Teeling H."/>
            <person name="Lombardot T."/>
            <person name="Ludwig W."/>
            <person name="Gade D."/>
            <person name="Beck A."/>
            <person name="Borzym K."/>
            <person name="Heitmann K."/>
            <person name="Rabus R."/>
            <person name="Schlesner H."/>
            <person name="Amann R."/>
            <person name="Reinhardt R."/>
        </authorList>
    </citation>
    <scope>NUCLEOTIDE SEQUENCE [LARGE SCALE GENOMIC DNA]</scope>
    <source>
        <strain evidence="2">DSM 10527 / NCIMB 13988 / SH1</strain>
    </source>
</reference>
<dbReference type="Proteomes" id="UP000001025">
    <property type="component" value="Chromosome"/>
</dbReference>
<proteinExistence type="predicted"/>
<evidence type="ECO:0000313" key="1">
    <source>
        <dbReference type="EMBL" id="CAD72429.1"/>
    </source>
</evidence>
<gene>
    <name evidence="1" type="ordered locus">RB2107</name>
</gene>
<accession>Q7UWD4</accession>
<dbReference type="KEGG" id="rba:RB2107"/>
<name>Q7UWD4_RHOBA</name>
<keyword evidence="2" id="KW-1185">Reference proteome</keyword>
<dbReference type="AlphaFoldDB" id="Q7UWD4"/>
<dbReference type="EMBL" id="BX294136">
    <property type="protein sequence ID" value="CAD72429.1"/>
    <property type="molecule type" value="Genomic_DNA"/>
</dbReference>